<dbReference type="EMBL" id="JAWRVI010000145">
    <property type="protein sequence ID" value="KAK4074655.1"/>
    <property type="molecule type" value="Genomic_DNA"/>
</dbReference>
<accession>A0ABR0BFL2</accession>
<keyword evidence="2" id="KW-1185">Reference proteome</keyword>
<evidence type="ECO:0000313" key="1">
    <source>
        <dbReference type="EMBL" id="KAK4074655.1"/>
    </source>
</evidence>
<name>A0ABR0BFL2_PURLI</name>
<dbReference type="Proteomes" id="UP001287286">
    <property type="component" value="Unassembled WGS sequence"/>
</dbReference>
<evidence type="ECO:0000313" key="2">
    <source>
        <dbReference type="Proteomes" id="UP001287286"/>
    </source>
</evidence>
<organism evidence="1 2">
    <name type="scientific">Purpureocillium lilacinum</name>
    <name type="common">Paecilomyces lilacinus</name>
    <dbReference type="NCBI Taxonomy" id="33203"/>
    <lineage>
        <taxon>Eukaryota</taxon>
        <taxon>Fungi</taxon>
        <taxon>Dikarya</taxon>
        <taxon>Ascomycota</taxon>
        <taxon>Pezizomycotina</taxon>
        <taxon>Sordariomycetes</taxon>
        <taxon>Hypocreomycetidae</taxon>
        <taxon>Hypocreales</taxon>
        <taxon>Ophiocordycipitaceae</taxon>
        <taxon>Purpureocillium</taxon>
    </lineage>
</organism>
<comment type="caution">
    <text evidence="1">The sequence shown here is derived from an EMBL/GenBank/DDBJ whole genome shotgun (WGS) entry which is preliminary data.</text>
</comment>
<gene>
    <name evidence="1" type="ORF">Purlil1_12911</name>
</gene>
<proteinExistence type="predicted"/>
<protein>
    <submittedName>
        <fullName evidence="1">Uncharacterized protein</fullName>
    </submittedName>
</protein>
<reference evidence="1 2" key="1">
    <citation type="journal article" date="2024" name="Microbiol. Resour. Announc.">
        <title>Genome annotations for the ascomycete fungi Trichoderma harzianum, Trichoderma aggressivum, and Purpureocillium lilacinum.</title>
        <authorList>
            <person name="Beijen E.P.W."/>
            <person name="Ohm R.A."/>
        </authorList>
    </citation>
    <scope>NUCLEOTIDE SEQUENCE [LARGE SCALE GENOMIC DNA]</scope>
    <source>
        <strain evidence="1 2">CBS 150709</strain>
    </source>
</reference>
<sequence length="209" mass="23830">MVIPSIVDEQDMGLTLCFASSMEKSGPETDSLGDFDAYTRAQLELEELFLADVNRCSTSTCCEHAACEALKERALCRQWFCLRWESSSGAMPCKLLRVLREQLGNSKFRHCAAFTDQEGIYDILLRFDRDGIPELILPRLVPQRSSMWFESSSCRAWSFDCCWDALHVDTQLWVRRLTDSKRSFIFGDKRLPHDLVNEARALGGTDGEI</sequence>